<reference evidence="1" key="1">
    <citation type="journal article" date="2023" name="Int. J. Syst. Evol. Microbiol.">
        <title>Collibacillus ludicampi gen. nov., sp. nov., a new soil bacterium of the family Alicyclobacillaceae.</title>
        <authorList>
            <person name="Jojima T."/>
            <person name="Ioku Y."/>
            <person name="Fukuta Y."/>
            <person name="Shirasaka N."/>
            <person name="Matsumura Y."/>
            <person name="Mori M."/>
        </authorList>
    </citation>
    <scope>NUCLEOTIDE SEQUENCE</scope>
    <source>
        <strain evidence="1">TP075</strain>
    </source>
</reference>
<name>A0AAV4LJE0_9BACL</name>
<accession>A0AAV4LJE0</accession>
<organism evidence="1 2">
    <name type="scientific">Collibacillus ludicampi</name>
    <dbReference type="NCBI Taxonomy" id="2771369"/>
    <lineage>
        <taxon>Bacteria</taxon>
        <taxon>Bacillati</taxon>
        <taxon>Bacillota</taxon>
        <taxon>Bacilli</taxon>
        <taxon>Bacillales</taxon>
        <taxon>Alicyclobacillaceae</taxon>
        <taxon>Collibacillus</taxon>
    </lineage>
</organism>
<comment type="caution">
    <text evidence="1">The sequence shown here is derived from an EMBL/GenBank/DDBJ whole genome shotgun (WGS) entry which is preliminary data.</text>
</comment>
<dbReference type="Proteomes" id="UP001057291">
    <property type="component" value="Unassembled WGS sequence"/>
</dbReference>
<dbReference type="AlphaFoldDB" id="A0AAV4LJE0"/>
<proteinExistence type="predicted"/>
<gene>
    <name evidence="1" type="ORF">DNHGIG_34200</name>
</gene>
<keyword evidence="2" id="KW-1185">Reference proteome</keyword>
<sequence length="116" mass="13877">MMGHTSDPDKDVAKAFYQLDFYLKILHLPFRVKDLYRRVYQKRLGDYYTDEWIDELSSDPDVVKSIHEPFTTQTIVETLMHTGHEPIIRALLREMRRRKIGFTQAYIMGINPYHDQ</sequence>
<dbReference type="EMBL" id="BOQE01000001">
    <property type="protein sequence ID" value="GIM47871.1"/>
    <property type="molecule type" value="Genomic_DNA"/>
</dbReference>
<evidence type="ECO:0000313" key="1">
    <source>
        <dbReference type="EMBL" id="GIM47871.1"/>
    </source>
</evidence>
<protein>
    <submittedName>
        <fullName evidence="1">Uncharacterized protein</fullName>
    </submittedName>
</protein>
<evidence type="ECO:0000313" key="2">
    <source>
        <dbReference type="Proteomes" id="UP001057291"/>
    </source>
</evidence>